<evidence type="ECO:0000256" key="2">
    <source>
        <dbReference type="SAM" id="Phobius"/>
    </source>
</evidence>
<feature type="transmembrane region" description="Helical" evidence="2">
    <location>
        <begin position="161"/>
        <end position="184"/>
    </location>
</feature>
<evidence type="ECO:0000256" key="1">
    <source>
        <dbReference type="SAM" id="MobiDB-lite"/>
    </source>
</evidence>
<proteinExistence type="predicted"/>
<protein>
    <recommendedName>
        <fullName evidence="5">PGG domain-containing protein</fullName>
    </recommendedName>
</protein>
<dbReference type="EMBL" id="JBGBPQ010000029">
    <property type="protein sequence ID" value="KAL1496390.1"/>
    <property type="molecule type" value="Genomic_DNA"/>
</dbReference>
<gene>
    <name evidence="3" type="ORF">AB1Y20_016345</name>
</gene>
<feature type="compositionally biased region" description="Gly residues" evidence="1">
    <location>
        <begin position="1"/>
        <end position="12"/>
    </location>
</feature>
<dbReference type="AlphaFoldDB" id="A0AB34ICH5"/>
<feature type="transmembrane region" description="Helical" evidence="2">
    <location>
        <begin position="190"/>
        <end position="214"/>
    </location>
</feature>
<keyword evidence="2" id="KW-0472">Membrane</keyword>
<feature type="region of interest" description="Disordered" evidence="1">
    <location>
        <begin position="1"/>
        <end position="21"/>
    </location>
</feature>
<sequence length="234" mass="25302">MGFGSGSSGGGARAPMSTGDREGELSAVAKANAASPLIKELGLFDLIKVLVANEWMTIGNTFGSTEDAQSRATDVLLNVGVVTALIFTMTSIAPEDVGEELELNYSIDARTAQNIYTFLASGALVVMMVGVMMSMNYYVVVSQCNNNDEALHLIHDIKRMLSLPYFLLILGLILYVMSQMWLAASLMSPAYFWVFFGSSLLLFALAALGLCIVVKALYRAKYRVGQGWVAQKIV</sequence>
<organism evidence="3 4">
    <name type="scientific">Prymnesium parvum</name>
    <name type="common">Toxic golden alga</name>
    <dbReference type="NCBI Taxonomy" id="97485"/>
    <lineage>
        <taxon>Eukaryota</taxon>
        <taxon>Haptista</taxon>
        <taxon>Haptophyta</taxon>
        <taxon>Prymnesiophyceae</taxon>
        <taxon>Prymnesiales</taxon>
        <taxon>Prymnesiaceae</taxon>
        <taxon>Prymnesium</taxon>
    </lineage>
</organism>
<keyword evidence="4" id="KW-1185">Reference proteome</keyword>
<evidence type="ECO:0000313" key="3">
    <source>
        <dbReference type="EMBL" id="KAL1496390.1"/>
    </source>
</evidence>
<reference evidence="3 4" key="1">
    <citation type="journal article" date="2024" name="Science">
        <title>Giant polyketide synthase enzymes in the biosynthesis of giant marine polyether toxins.</title>
        <authorList>
            <person name="Fallon T.R."/>
            <person name="Shende V.V."/>
            <person name="Wierzbicki I.H."/>
            <person name="Pendleton A.L."/>
            <person name="Watervoot N.F."/>
            <person name="Auber R.P."/>
            <person name="Gonzalez D.J."/>
            <person name="Wisecaver J.H."/>
            <person name="Moore B.S."/>
        </authorList>
    </citation>
    <scope>NUCLEOTIDE SEQUENCE [LARGE SCALE GENOMIC DNA]</scope>
    <source>
        <strain evidence="3 4">12B1</strain>
    </source>
</reference>
<feature type="transmembrane region" description="Helical" evidence="2">
    <location>
        <begin position="114"/>
        <end position="140"/>
    </location>
</feature>
<dbReference type="Proteomes" id="UP001515480">
    <property type="component" value="Unassembled WGS sequence"/>
</dbReference>
<keyword evidence="2" id="KW-0812">Transmembrane</keyword>
<comment type="caution">
    <text evidence="3">The sequence shown here is derived from an EMBL/GenBank/DDBJ whole genome shotgun (WGS) entry which is preliminary data.</text>
</comment>
<keyword evidence="2" id="KW-1133">Transmembrane helix</keyword>
<accession>A0AB34ICH5</accession>
<evidence type="ECO:0008006" key="5">
    <source>
        <dbReference type="Google" id="ProtNLM"/>
    </source>
</evidence>
<name>A0AB34ICH5_PRYPA</name>
<feature type="transmembrane region" description="Helical" evidence="2">
    <location>
        <begin position="75"/>
        <end position="94"/>
    </location>
</feature>
<evidence type="ECO:0000313" key="4">
    <source>
        <dbReference type="Proteomes" id="UP001515480"/>
    </source>
</evidence>